<dbReference type="AlphaFoldDB" id="A0A923KSU9"/>
<reference evidence="1" key="1">
    <citation type="submission" date="2020-08" db="EMBL/GenBank/DDBJ databases">
        <title>Novel species isolated from subtropical streams in China.</title>
        <authorList>
            <person name="Lu H."/>
        </authorList>
    </citation>
    <scope>NUCLEOTIDE SEQUENCE</scope>
    <source>
        <strain evidence="1">LX22W</strain>
    </source>
</reference>
<dbReference type="Proteomes" id="UP000627446">
    <property type="component" value="Unassembled WGS sequence"/>
</dbReference>
<evidence type="ECO:0000313" key="2">
    <source>
        <dbReference type="Proteomes" id="UP000627446"/>
    </source>
</evidence>
<comment type="caution">
    <text evidence="1">The sequence shown here is derived from an EMBL/GenBank/DDBJ whole genome shotgun (WGS) entry which is preliminary data.</text>
</comment>
<protein>
    <recommendedName>
        <fullName evidence="3">Immunity protein 8 of polymorphic toxin system</fullName>
    </recommendedName>
</protein>
<dbReference type="InterPro" id="IPR028964">
    <property type="entry name" value="Imm8"/>
</dbReference>
<evidence type="ECO:0008006" key="3">
    <source>
        <dbReference type="Google" id="ProtNLM"/>
    </source>
</evidence>
<dbReference type="RefSeq" id="WP_186915906.1">
    <property type="nucleotide sequence ID" value="NZ_JACOFZ010000002.1"/>
</dbReference>
<dbReference type="Pfam" id="PF15586">
    <property type="entry name" value="Imm8"/>
    <property type="match status" value="1"/>
</dbReference>
<organism evidence="1 2">
    <name type="scientific">Undibacterium nitidum</name>
    <dbReference type="NCBI Taxonomy" id="2762298"/>
    <lineage>
        <taxon>Bacteria</taxon>
        <taxon>Pseudomonadati</taxon>
        <taxon>Pseudomonadota</taxon>
        <taxon>Betaproteobacteria</taxon>
        <taxon>Burkholderiales</taxon>
        <taxon>Oxalobacteraceae</taxon>
        <taxon>Undibacterium</taxon>
    </lineage>
</organism>
<accession>A0A923KSU9</accession>
<sequence>MHLEIKSIFSIELDKEEEPESPKCCCVSIRAQIGIRGKEASEQFNFYAITPEFLLEYPEVRWGRGYLLLPEFSWNEVERMLEKLISGISASSWEDAALRLNSYLEWEFDNYQSVDR</sequence>
<name>A0A923KSU9_9BURK</name>
<evidence type="ECO:0000313" key="1">
    <source>
        <dbReference type="EMBL" id="MBC3881596.1"/>
    </source>
</evidence>
<keyword evidence="2" id="KW-1185">Reference proteome</keyword>
<gene>
    <name evidence="1" type="ORF">H8K36_09450</name>
</gene>
<dbReference type="EMBL" id="JACOFZ010000002">
    <property type="protein sequence ID" value="MBC3881596.1"/>
    <property type="molecule type" value="Genomic_DNA"/>
</dbReference>
<proteinExistence type="predicted"/>